<keyword evidence="2" id="KW-1185">Reference proteome</keyword>
<dbReference type="KEGG" id="gka:GK0336"/>
<sequence>MPKIGHLCFPIAFFGHFQYTLTDQERIPHSPSGGDFHGKVCVSTKSRHMDGCRSKAVSSPLSFASLEGEWDIRSLNQDVKTNKLEVRKEGKLLFSKRFPPYVLQVLHVAPYFYVFADVIEKEQGVLYVIDQRGEVVKEIPLLTSSARSMAAFRNYLVIATKPRLTIIDPHSWRVTYWDMGQEETRFDQLQVKGDALWVSYVQREKSGWIALNDQFKLIEKHELPSVYWEARFHGDYVYILFEPQEGNKADNAGEMNIFQLRTAQLAAKFTVPKQKHNLQTFYVMDEIQ</sequence>
<gene>
    <name evidence="1" type="ordered locus">GK0336</name>
</gene>
<proteinExistence type="predicted"/>
<organism evidence="1 2">
    <name type="scientific">Geobacillus kaustophilus (strain HTA426)</name>
    <dbReference type="NCBI Taxonomy" id="235909"/>
    <lineage>
        <taxon>Bacteria</taxon>
        <taxon>Bacillati</taxon>
        <taxon>Bacillota</taxon>
        <taxon>Bacilli</taxon>
        <taxon>Bacillales</taxon>
        <taxon>Anoxybacillaceae</taxon>
        <taxon>Geobacillus</taxon>
        <taxon>Geobacillus thermoleovorans group</taxon>
    </lineage>
</organism>
<dbReference type="Proteomes" id="UP000001172">
    <property type="component" value="Chromosome"/>
</dbReference>
<dbReference type="eggNOG" id="COG3391">
    <property type="taxonomic scope" value="Bacteria"/>
</dbReference>
<protein>
    <submittedName>
        <fullName evidence="1">Uncharacterized protein</fullName>
    </submittedName>
</protein>
<dbReference type="EMBL" id="BA000043">
    <property type="protein sequence ID" value="BAD74621.1"/>
    <property type="molecule type" value="Genomic_DNA"/>
</dbReference>
<reference evidence="1 2" key="1">
    <citation type="journal article" date="2004" name="Nucleic Acids Res.">
        <title>Thermoadaptation trait revealed by the genome sequence of thermophilic Geobacillus kaustophilus.</title>
        <authorList>
            <person name="Takami H."/>
            <person name="Takaki Y."/>
            <person name="Chee G.J."/>
            <person name="Nishi S."/>
            <person name="Shimamura S."/>
            <person name="Suzuki H."/>
            <person name="Matsui S."/>
            <person name="Uchiyama I."/>
        </authorList>
    </citation>
    <scope>NUCLEOTIDE SEQUENCE [LARGE SCALE GENOMIC DNA]</scope>
    <source>
        <strain evidence="1 2">HTA426</strain>
    </source>
</reference>
<dbReference type="AlphaFoldDB" id="Q5L359"/>
<name>Q5L359_GEOKA</name>
<dbReference type="RefSeq" id="WP_011229841.1">
    <property type="nucleotide sequence ID" value="NC_006510.1"/>
</dbReference>
<dbReference type="HOGENOM" id="CLU_965623_0_0_9"/>
<evidence type="ECO:0000313" key="2">
    <source>
        <dbReference type="Proteomes" id="UP000001172"/>
    </source>
</evidence>
<accession>Q5L359</accession>
<dbReference type="STRING" id="235909.GK0336"/>
<evidence type="ECO:0000313" key="1">
    <source>
        <dbReference type="EMBL" id="BAD74621.1"/>
    </source>
</evidence>